<dbReference type="AlphaFoldDB" id="A0A1M5Z6D3"/>
<dbReference type="Proteomes" id="UP000183995">
    <property type="component" value="Unassembled WGS sequence"/>
</dbReference>
<dbReference type="STRING" id="1123282.SAMN02745823_03276"/>
<organism evidence="1 2">
    <name type="scientific">Sporobacter termitidis DSM 10068</name>
    <dbReference type="NCBI Taxonomy" id="1123282"/>
    <lineage>
        <taxon>Bacteria</taxon>
        <taxon>Bacillati</taxon>
        <taxon>Bacillota</taxon>
        <taxon>Clostridia</taxon>
        <taxon>Eubacteriales</taxon>
        <taxon>Oscillospiraceae</taxon>
        <taxon>Sporobacter</taxon>
    </lineage>
</organism>
<dbReference type="OrthoDB" id="9815473at2"/>
<dbReference type="RefSeq" id="WP_073081326.1">
    <property type="nucleotide sequence ID" value="NZ_FQXV01000014.1"/>
</dbReference>
<reference evidence="1 2" key="1">
    <citation type="submission" date="2016-11" db="EMBL/GenBank/DDBJ databases">
        <authorList>
            <person name="Jaros S."/>
            <person name="Januszkiewicz K."/>
            <person name="Wedrychowicz H."/>
        </authorList>
    </citation>
    <scope>NUCLEOTIDE SEQUENCE [LARGE SCALE GENOMIC DNA]</scope>
    <source>
        <strain evidence="1 2">DSM 10068</strain>
    </source>
</reference>
<dbReference type="Pfam" id="PF13350">
    <property type="entry name" value="Y_phosphatase3"/>
    <property type="match status" value="1"/>
</dbReference>
<dbReference type="EMBL" id="FQXV01000014">
    <property type="protein sequence ID" value="SHI19779.1"/>
    <property type="molecule type" value="Genomic_DNA"/>
</dbReference>
<dbReference type="GO" id="GO:0004721">
    <property type="term" value="F:phosphoprotein phosphatase activity"/>
    <property type="evidence" value="ECO:0007669"/>
    <property type="project" value="InterPro"/>
</dbReference>
<evidence type="ECO:0000313" key="2">
    <source>
        <dbReference type="Proteomes" id="UP000183995"/>
    </source>
</evidence>
<protein>
    <submittedName>
        <fullName evidence="1">Protein-tyrosine phosphatase</fullName>
    </submittedName>
</protein>
<accession>A0A1M5Z6D3</accession>
<evidence type="ECO:0000313" key="1">
    <source>
        <dbReference type="EMBL" id="SHI19779.1"/>
    </source>
</evidence>
<dbReference type="InterPro" id="IPR029021">
    <property type="entry name" value="Prot-tyrosine_phosphatase-like"/>
</dbReference>
<name>A0A1M5Z6D3_9FIRM</name>
<sequence length="255" mass="27871">MAGFYRRLPLRRLYNARDLGGYPTRDGGTTRFGVFIRSDAPKNLTEGDLAFLKNYGVTDSIDFRGAREITAEPSCLRNVGWIRYLQSPTFNEQVAFATRGAGAGAPPVSAFVDWGAKYIEMADDCMGWVRETLEFCAAADGAVLYHCTTGKDRTGIISALLLGLADVPEEDIIADYCVSEVYLRAVYEGLRAAFLKRFPTEPVSLADPFFKTAPANMAALLAHLKDKYGGIGPYLAACGVKEVVCGQLRRRLTGV</sequence>
<gene>
    <name evidence="1" type="ORF">SAMN02745823_03276</name>
</gene>
<proteinExistence type="predicted"/>
<dbReference type="Gene3D" id="3.90.190.10">
    <property type="entry name" value="Protein tyrosine phosphatase superfamily"/>
    <property type="match status" value="1"/>
</dbReference>
<dbReference type="InterPro" id="IPR026893">
    <property type="entry name" value="Tyr/Ser_Pase_IphP-type"/>
</dbReference>
<dbReference type="SUPFAM" id="SSF52799">
    <property type="entry name" value="(Phosphotyrosine protein) phosphatases II"/>
    <property type="match status" value="1"/>
</dbReference>
<keyword evidence="2" id="KW-1185">Reference proteome</keyword>